<keyword evidence="6 7" id="KW-0472">Membrane</keyword>
<dbReference type="PANTHER" id="PTHR11654">
    <property type="entry name" value="OLIGOPEPTIDE TRANSPORTER-RELATED"/>
    <property type="match status" value="1"/>
</dbReference>
<feature type="transmembrane region" description="Helical" evidence="7">
    <location>
        <begin position="140"/>
        <end position="161"/>
    </location>
</feature>
<comment type="caution">
    <text evidence="8">The sequence shown here is derived from an EMBL/GenBank/DDBJ whole genome shotgun (WGS) entry which is preliminary data.</text>
</comment>
<organism evidence="8 9">
    <name type="scientific">Acropora cervicornis</name>
    <name type="common">Staghorn coral</name>
    <dbReference type="NCBI Taxonomy" id="6130"/>
    <lineage>
        <taxon>Eukaryota</taxon>
        <taxon>Metazoa</taxon>
        <taxon>Cnidaria</taxon>
        <taxon>Anthozoa</taxon>
        <taxon>Hexacorallia</taxon>
        <taxon>Scleractinia</taxon>
        <taxon>Astrocoeniina</taxon>
        <taxon>Acroporidae</taxon>
        <taxon>Acropora</taxon>
    </lineage>
</organism>
<evidence type="ECO:0000313" key="9">
    <source>
        <dbReference type="Proteomes" id="UP001249851"/>
    </source>
</evidence>
<reference evidence="8" key="2">
    <citation type="journal article" date="2023" name="Science">
        <title>Genomic signatures of disease resistance in endangered staghorn corals.</title>
        <authorList>
            <person name="Vollmer S.V."/>
            <person name="Selwyn J.D."/>
            <person name="Despard B.A."/>
            <person name="Roesel C.L."/>
        </authorList>
    </citation>
    <scope>NUCLEOTIDE SEQUENCE</scope>
    <source>
        <strain evidence="8">K2</strain>
    </source>
</reference>
<feature type="transmembrane region" description="Helical" evidence="7">
    <location>
        <begin position="76"/>
        <end position="99"/>
    </location>
</feature>
<accession>A0AAD9QRD5</accession>
<evidence type="ECO:0000256" key="6">
    <source>
        <dbReference type="ARBA" id="ARBA00023136"/>
    </source>
</evidence>
<feature type="transmembrane region" description="Helical" evidence="7">
    <location>
        <begin position="106"/>
        <end position="128"/>
    </location>
</feature>
<name>A0AAD9QRD5_ACRCE</name>
<dbReference type="GO" id="GO:0015833">
    <property type="term" value="P:peptide transport"/>
    <property type="evidence" value="ECO:0007669"/>
    <property type="project" value="UniProtKB-KW"/>
</dbReference>
<proteinExistence type="inferred from homology"/>
<comment type="subcellular location">
    <subcellularLocation>
        <location evidence="1">Membrane</location>
        <topology evidence="1">Multi-pass membrane protein</topology>
    </subcellularLocation>
</comment>
<keyword evidence="9" id="KW-1185">Reference proteome</keyword>
<dbReference type="InterPro" id="IPR036259">
    <property type="entry name" value="MFS_trans_sf"/>
</dbReference>
<feature type="transmembrane region" description="Helical" evidence="7">
    <location>
        <begin position="519"/>
        <end position="540"/>
    </location>
</feature>
<keyword evidence="5 7" id="KW-1133">Transmembrane helix</keyword>
<dbReference type="Proteomes" id="UP001249851">
    <property type="component" value="Unassembled WGS sequence"/>
</dbReference>
<evidence type="ECO:0000256" key="4">
    <source>
        <dbReference type="ARBA" id="ARBA00022856"/>
    </source>
</evidence>
<evidence type="ECO:0000256" key="2">
    <source>
        <dbReference type="ARBA" id="ARBA00005982"/>
    </source>
</evidence>
<feature type="transmembrane region" description="Helical" evidence="7">
    <location>
        <begin position="207"/>
        <end position="228"/>
    </location>
</feature>
<feature type="transmembrane region" description="Helical" evidence="7">
    <location>
        <begin position="35"/>
        <end position="56"/>
    </location>
</feature>
<protein>
    <submittedName>
        <fullName evidence="8">Solute carrier family 15 member 4</fullName>
    </submittedName>
</protein>
<dbReference type="AlphaFoldDB" id="A0AAD9QRD5"/>
<comment type="similarity">
    <text evidence="2">Belongs to the major facilitator superfamily. Proton-dependent oligopeptide transporter (POT/PTR) (TC 2.A.17) family.</text>
</comment>
<sequence>MESRSDQSPLLFNDEYIHESQHNSVPEVKLSRKRFLVVICILVVELCERLTFYGVLANLIFYCKDVLNLASPLPSTISLVFQGTCLFTPVIGGCIADVIMGRYNAIFGSALLYIVGTIALTLATYHYPTHYAMSISSKEGFLAVSLILIAIGTGGIKANVSPMGADQVEHKGPEMVQKFFDWFYWFIQIGGILAYTVVAYIQQNFSFFYGYLITAISMTLATILLLLGRNHYIVPPPKGSYMVDSMKIIAGGVKKKLCGDKSLVQNHWLDGAKVTKGGDFPDSKVEGVKCVIRLMPIFLTFIFYWTLYGQSADGVGISVGLSAVEKLNVTGLTTYVLQGSYMNLKVTRKFLFPAASLSLFEGATLLLLIPLMDKVVFRFLRRLGVEFTPLRRIGVGMLFACSSVALAGMIEIERKHILKTDGEISQTVFNNTINASPMSVFWQVPQYILQGTGEVLVSVTGLEFAYSQSPPELRGVVMGLNLAMAGFGFFLASALASIVEKASDRQWYPKNLNNGKLECYMFLLAGLMLLNAAVFLLLAVRYRYADHENRAQEGSRVQIAVEKDAPYSDQVED</sequence>
<evidence type="ECO:0000313" key="8">
    <source>
        <dbReference type="EMBL" id="KAK2566122.1"/>
    </source>
</evidence>
<keyword evidence="4" id="KW-0813">Transport</keyword>
<feature type="transmembrane region" description="Helical" evidence="7">
    <location>
        <begin position="290"/>
        <end position="308"/>
    </location>
</feature>
<gene>
    <name evidence="8" type="ORF">P5673_009567</name>
</gene>
<feature type="transmembrane region" description="Helical" evidence="7">
    <location>
        <begin position="392"/>
        <end position="410"/>
    </location>
</feature>
<evidence type="ECO:0000256" key="7">
    <source>
        <dbReference type="SAM" id="Phobius"/>
    </source>
</evidence>
<keyword evidence="4" id="KW-0653">Protein transport</keyword>
<keyword evidence="4" id="KW-0571">Peptide transport</keyword>
<evidence type="ECO:0000256" key="5">
    <source>
        <dbReference type="ARBA" id="ARBA00022989"/>
    </source>
</evidence>
<keyword evidence="3 7" id="KW-0812">Transmembrane</keyword>
<feature type="transmembrane region" description="Helical" evidence="7">
    <location>
        <begin position="182"/>
        <end position="201"/>
    </location>
</feature>
<dbReference type="Pfam" id="PF00854">
    <property type="entry name" value="PTR2"/>
    <property type="match status" value="2"/>
</dbReference>
<dbReference type="SUPFAM" id="SSF103473">
    <property type="entry name" value="MFS general substrate transporter"/>
    <property type="match status" value="1"/>
</dbReference>
<dbReference type="GO" id="GO:0022857">
    <property type="term" value="F:transmembrane transporter activity"/>
    <property type="evidence" value="ECO:0007669"/>
    <property type="project" value="InterPro"/>
</dbReference>
<evidence type="ECO:0000256" key="3">
    <source>
        <dbReference type="ARBA" id="ARBA00022692"/>
    </source>
</evidence>
<reference evidence="8" key="1">
    <citation type="journal article" date="2023" name="G3 (Bethesda)">
        <title>Whole genome assembly and annotation of the endangered Caribbean coral Acropora cervicornis.</title>
        <authorList>
            <person name="Selwyn J.D."/>
            <person name="Vollmer S.V."/>
        </authorList>
    </citation>
    <scope>NUCLEOTIDE SEQUENCE</scope>
    <source>
        <strain evidence="8">K2</strain>
    </source>
</reference>
<dbReference type="Gene3D" id="1.20.1250.20">
    <property type="entry name" value="MFS general substrate transporter like domains"/>
    <property type="match status" value="1"/>
</dbReference>
<dbReference type="GO" id="GO:0016020">
    <property type="term" value="C:membrane"/>
    <property type="evidence" value="ECO:0007669"/>
    <property type="project" value="UniProtKB-SubCell"/>
</dbReference>
<dbReference type="InterPro" id="IPR000109">
    <property type="entry name" value="POT_fam"/>
</dbReference>
<feature type="transmembrane region" description="Helical" evidence="7">
    <location>
        <begin position="350"/>
        <end position="372"/>
    </location>
</feature>
<feature type="transmembrane region" description="Helical" evidence="7">
    <location>
        <begin position="476"/>
        <end position="499"/>
    </location>
</feature>
<evidence type="ECO:0000256" key="1">
    <source>
        <dbReference type="ARBA" id="ARBA00004141"/>
    </source>
</evidence>
<dbReference type="EMBL" id="JARQWQ010000017">
    <property type="protein sequence ID" value="KAK2566122.1"/>
    <property type="molecule type" value="Genomic_DNA"/>
</dbReference>